<evidence type="ECO:0000259" key="2">
    <source>
        <dbReference type="PROSITE" id="PS51352"/>
    </source>
</evidence>
<dbReference type="SUPFAM" id="SSF52833">
    <property type="entry name" value="Thioredoxin-like"/>
    <property type="match status" value="1"/>
</dbReference>
<protein>
    <recommendedName>
        <fullName evidence="2">Thioredoxin domain-containing protein</fullName>
    </recommendedName>
</protein>
<dbReference type="PANTHER" id="PTHR46115">
    <property type="entry name" value="THIOREDOXIN-LIKE PROTEIN 1"/>
    <property type="match status" value="1"/>
</dbReference>
<reference evidence="3" key="1">
    <citation type="submission" date="2021-02" db="EMBL/GenBank/DDBJ databases">
        <authorList>
            <person name="Nowell W R."/>
        </authorList>
    </citation>
    <scope>NUCLEOTIDE SEQUENCE</scope>
</reference>
<dbReference type="InterPro" id="IPR036249">
    <property type="entry name" value="Thioredoxin-like_sf"/>
</dbReference>
<keyword evidence="1" id="KW-1015">Disulfide bond</keyword>
<feature type="domain" description="Thioredoxin" evidence="2">
    <location>
        <begin position="9"/>
        <end position="117"/>
    </location>
</feature>
<dbReference type="AlphaFoldDB" id="A0A814XVR3"/>
<dbReference type="OrthoDB" id="2121326at2759"/>
<name>A0A814XVR3_ADIRI</name>
<evidence type="ECO:0000313" key="4">
    <source>
        <dbReference type="Proteomes" id="UP000663852"/>
    </source>
</evidence>
<organism evidence="3 4">
    <name type="scientific">Adineta ricciae</name>
    <name type="common">Rotifer</name>
    <dbReference type="NCBI Taxonomy" id="249248"/>
    <lineage>
        <taxon>Eukaryota</taxon>
        <taxon>Metazoa</taxon>
        <taxon>Spiralia</taxon>
        <taxon>Gnathifera</taxon>
        <taxon>Rotifera</taxon>
        <taxon>Eurotatoria</taxon>
        <taxon>Bdelloidea</taxon>
        <taxon>Adinetida</taxon>
        <taxon>Adinetidae</taxon>
        <taxon>Adineta</taxon>
    </lineage>
</organism>
<dbReference type="EMBL" id="CAJNOJ010000160">
    <property type="protein sequence ID" value="CAF1221074.1"/>
    <property type="molecule type" value="Genomic_DNA"/>
</dbReference>
<sequence length="117" mass="13340">MKSDKTTMIGVDPAIESFSSRRVIISIRIPYLEHDFFATWCGPCLRIAPKIEDWSSGDYKDNVVFLKCDVDQAEAVSQEFNVEAMPTFVFFKDGKEVHRVVGANVDQLKADIDKHRQ</sequence>
<proteinExistence type="predicted"/>
<evidence type="ECO:0000313" key="3">
    <source>
        <dbReference type="EMBL" id="CAF1221074.1"/>
    </source>
</evidence>
<dbReference type="Proteomes" id="UP000663852">
    <property type="component" value="Unassembled WGS sequence"/>
</dbReference>
<accession>A0A814XVR3</accession>
<dbReference type="Pfam" id="PF00085">
    <property type="entry name" value="Thioredoxin"/>
    <property type="match status" value="1"/>
</dbReference>
<comment type="caution">
    <text evidence="3">The sequence shown here is derived from an EMBL/GenBank/DDBJ whole genome shotgun (WGS) entry which is preliminary data.</text>
</comment>
<dbReference type="CDD" id="cd02947">
    <property type="entry name" value="TRX_family"/>
    <property type="match status" value="1"/>
</dbReference>
<evidence type="ECO:0000256" key="1">
    <source>
        <dbReference type="ARBA" id="ARBA00023157"/>
    </source>
</evidence>
<dbReference type="Gene3D" id="3.40.30.10">
    <property type="entry name" value="Glutaredoxin"/>
    <property type="match status" value="1"/>
</dbReference>
<dbReference type="PROSITE" id="PS51352">
    <property type="entry name" value="THIOREDOXIN_2"/>
    <property type="match status" value="1"/>
</dbReference>
<dbReference type="InterPro" id="IPR013766">
    <property type="entry name" value="Thioredoxin_domain"/>
</dbReference>
<gene>
    <name evidence="3" type="ORF">EDS130_LOCUS26420</name>
</gene>
<dbReference type="PRINTS" id="PR00421">
    <property type="entry name" value="THIOREDOXIN"/>
</dbReference>